<dbReference type="EMBL" id="WNWR01000016">
    <property type="protein sequence ID" value="KAE9993978.1"/>
    <property type="molecule type" value="Genomic_DNA"/>
</dbReference>
<protein>
    <submittedName>
        <fullName evidence="1">Uncharacterized protein</fullName>
    </submittedName>
</protein>
<accession>A0A8H3VW44</accession>
<gene>
    <name evidence="1" type="ORF">EG327_002018</name>
</gene>
<dbReference type="AlphaFoldDB" id="A0A8H3VW44"/>
<keyword evidence="2" id="KW-1185">Reference proteome</keyword>
<comment type="caution">
    <text evidence="1">The sequence shown here is derived from an EMBL/GenBank/DDBJ whole genome shotgun (WGS) entry which is preliminary data.</text>
</comment>
<organism evidence="1 2">
    <name type="scientific">Venturia inaequalis</name>
    <name type="common">Apple scab fungus</name>
    <dbReference type="NCBI Taxonomy" id="5025"/>
    <lineage>
        <taxon>Eukaryota</taxon>
        <taxon>Fungi</taxon>
        <taxon>Dikarya</taxon>
        <taxon>Ascomycota</taxon>
        <taxon>Pezizomycotina</taxon>
        <taxon>Dothideomycetes</taxon>
        <taxon>Pleosporomycetidae</taxon>
        <taxon>Venturiales</taxon>
        <taxon>Venturiaceae</taxon>
        <taxon>Venturia</taxon>
    </lineage>
</organism>
<evidence type="ECO:0000313" key="1">
    <source>
        <dbReference type="EMBL" id="KAE9993978.1"/>
    </source>
</evidence>
<evidence type="ECO:0000313" key="2">
    <source>
        <dbReference type="Proteomes" id="UP000490939"/>
    </source>
</evidence>
<reference evidence="1 2" key="1">
    <citation type="submission" date="2019-07" db="EMBL/GenBank/DDBJ databases">
        <title>Venturia inaequalis Genome Resource.</title>
        <authorList>
            <person name="Lichtner F.J."/>
        </authorList>
    </citation>
    <scope>NUCLEOTIDE SEQUENCE [LARGE SCALE GENOMIC DNA]</scope>
    <source>
        <strain evidence="1 2">DMI_063113</strain>
    </source>
</reference>
<dbReference type="Proteomes" id="UP000490939">
    <property type="component" value="Unassembled WGS sequence"/>
</dbReference>
<proteinExistence type="predicted"/>
<sequence length="197" mass="22489">MAASHLGLHLTRNSNQHRLPIAPTSPPKGKLFWQRYVEEYDKSHLKWFPLGTKNAHMVIVFTNPNGNGHVLACTITTKCHAQGLQFFPISPNPQQNWPHQIRLKHGMQLKTKHWDRSYMRGQPFKLPAHMLVPMVEDGVALEMEEDCMRFLEEHLHLLDNVQEGERQQGLDGVPLGLVFRPGTGRERLARAISGRAV</sequence>
<name>A0A8H3VW44_VENIN</name>